<feature type="region of interest" description="Disordered" evidence="1">
    <location>
        <begin position="322"/>
        <end position="342"/>
    </location>
</feature>
<dbReference type="InterPro" id="IPR027417">
    <property type="entry name" value="P-loop_NTPase"/>
</dbReference>
<accession>A0A6J4T6B7</accession>
<proteinExistence type="predicted"/>
<gene>
    <name evidence="2" type="ORF">AVDCRST_MAG17-2209</name>
</gene>
<dbReference type="Pfam" id="PF13469">
    <property type="entry name" value="Sulfotransfer_3"/>
    <property type="match status" value="1"/>
</dbReference>
<evidence type="ECO:0008006" key="3">
    <source>
        <dbReference type="Google" id="ProtNLM"/>
    </source>
</evidence>
<dbReference type="Gene3D" id="3.40.50.300">
    <property type="entry name" value="P-loop containing nucleotide triphosphate hydrolases"/>
    <property type="match status" value="1"/>
</dbReference>
<evidence type="ECO:0000313" key="2">
    <source>
        <dbReference type="EMBL" id="CAA9514781.1"/>
    </source>
</evidence>
<organism evidence="2">
    <name type="scientific">uncultured Solirubrobacterales bacterium</name>
    <dbReference type="NCBI Taxonomy" id="768556"/>
    <lineage>
        <taxon>Bacteria</taxon>
        <taxon>Bacillati</taxon>
        <taxon>Actinomycetota</taxon>
        <taxon>Thermoleophilia</taxon>
        <taxon>Solirubrobacterales</taxon>
        <taxon>environmental samples</taxon>
    </lineage>
</organism>
<sequence>MIAPSESRQAVTILGMHRCGTSLTARVLNLLGLDLGPDEDFLEPQFDNPRGYWEQRPIMEVNDAIFEALGGTWYRPPDMPSGWHRRPEVEELKPRAREIIAAQFGEARAWGWKDPRTSLTLPFWREIVPDARYVVCFRRPTDVLASLLRREPNTHTPDSANRLWLRYSAEALENTNGDERLLLFYEDYFTDRNRQLARLADFVGLSWRDVSDSLRDEVESVVDADLRHHRTSAAEVAEAADVPLEARAFFLSLRLAQLPPVDGNSELAEHTEPGLTQAIENFLPRLRHAVSARESFETVQAERDGARRAEREHRVALDRALEELESLRGDPDATQEEKTKEIERQERALVRAQSALEGERRARAQLQDSLSWRLTRPLRWGKRALSRSA</sequence>
<reference evidence="2" key="1">
    <citation type="submission" date="2020-02" db="EMBL/GenBank/DDBJ databases">
        <authorList>
            <person name="Meier V. D."/>
        </authorList>
    </citation>
    <scope>NUCLEOTIDE SEQUENCE</scope>
    <source>
        <strain evidence="2">AVDCRST_MAG17</strain>
    </source>
</reference>
<dbReference type="PIRSF" id="PIRSF029407">
    <property type="entry name" value="UCP029407"/>
    <property type="match status" value="1"/>
</dbReference>
<protein>
    <recommendedName>
        <fullName evidence="3">Sulfotransferase domain-containing protein</fullName>
    </recommendedName>
</protein>
<evidence type="ECO:0000256" key="1">
    <source>
        <dbReference type="SAM" id="MobiDB-lite"/>
    </source>
</evidence>
<dbReference type="SUPFAM" id="SSF52540">
    <property type="entry name" value="P-loop containing nucleoside triphosphate hydrolases"/>
    <property type="match status" value="1"/>
</dbReference>
<dbReference type="EMBL" id="CADCVV010000181">
    <property type="protein sequence ID" value="CAA9514781.1"/>
    <property type="molecule type" value="Genomic_DNA"/>
</dbReference>
<dbReference type="InterPro" id="IPR014556">
    <property type="entry name" value="UCP029407"/>
</dbReference>
<dbReference type="AlphaFoldDB" id="A0A6J4T6B7"/>
<name>A0A6J4T6B7_9ACTN</name>